<proteinExistence type="predicted"/>
<protein>
    <submittedName>
        <fullName evidence="1">Uncharacterized protein</fullName>
    </submittedName>
</protein>
<dbReference type="Proteomes" id="UP000772434">
    <property type="component" value="Unassembled WGS sequence"/>
</dbReference>
<keyword evidence="2" id="KW-1185">Reference proteome</keyword>
<dbReference type="EMBL" id="JADNRY010000008">
    <property type="protein sequence ID" value="KAF9075697.1"/>
    <property type="molecule type" value="Genomic_DNA"/>
</dbReference>
<name>A0A9P5Q6V1_9AGAR</name>
<dbReference type="OrthoDB" id="3063647at2759"/>
<comment type="caution">
    <text evidence="1">The sequence shown here is derived from an EMBL/GenBank/DDBJ whole genome shotgun (WGS) entry which is preliminary data.</text>
</comment>
<evidence type="ECO:0000313" key="1">
    <source>
        <dbReference type="EMBL" id="KAF9075697.1"/>
    </source>
</evidence>
<accession>A0A9P5Q6V1</accession>
<dbReference type="AlphaFoldDB" id="A0A9P5Q6V1"/>
<evidence type="ECO:0000313" key="2">
    <source>
        <dbReference type="Proteomes" id="UP000772434"/>
    </source>
</evidence>
<organism evidence="1 2">
    <name type="scientific">Rhodocollybia butyracea</name>
    <dbReference type="NCBI Taxonomy" id="206335"/>
    <lineage>
        <taxon>Eukaryota</taxon>
        <taxon>Fungi</taxon>
        <taxon>Dikarya</taxon>
        <taxon>Basidiomycota</taxon>
        <taxon>Agaricomycotina</taxon>
        <taxon>Agaricomycetes</taxon>
        <taxon>Agaricomycetidae</taxon>
        <taxon>Agaricales</taxon>
        <taxon>Marasmiineae</taxon>
        <taxon>Omphalotaceae</taxon>
        <taxon>Rhodocollybia</taxon>
    </lineage>
</organism>
<reference evidence="1" key="1">
    <citation type="submission" date="2020-11" db="EMBL/GenBank/DDBJ databases">
        <authorList>
            <consortium name="DOE Joint Genome Institute"/>
            <person name="Ahrendt S."/>
            <person name="Riley R."/>
            <person name="Andreopoulos W."/>
            <person name="Labutti K."/>
            <person name="Pangilinan J."/>
            <person name="Ruiz-Duenas F.J."/>
            <person name="Barrasa J.M."/>
            <person name="Sanchez-Garcia M."/>
            <person name="Camarero S."/>
            <person name="Miyauchi S."/>
            <person name="Serrano A."/>
            <person name="Linde D."/>
            <person name="Babiker R."/>
            <person name="Drula E."/>
            <person name="Ayuso-Fernandez I."/>
            <person name="Pacheco R."/>
            <person name="Padilla G."/>
            <person name="Ferreira P."/>
            <person name="Barriuso J."/>
            <person name="Kellner H."/>
            <person name="Castanera R."/>
            <person name="Alfaro M."/>
            <person name="Ramirez L."/>
            <person name="Pisabarro A.G."/>
            <person name="Kuo A."/>
            <person name="Tritt A."/>
            <person name="Lipzen A."/>
            <person name="He G."/>
            <person name="Yan M."/>
            <person name="Ng V."/>
            <person name="Cullen D."/>
            <person name="Martin F."/>
            <person name="Rosso M.-N."/>
            <person name="Henrissat B."/>
            <person name="Hibbett D."/>
            <person name="Martinez A.T."/>
            <person name="Grigoriev I.V."/>
        </authorList>
    </citation>
    <scope>NUCLEOTIDE SEQUENCE</scope>
    <source>
        <strain evidence="1">AH 40177</strain>
    </source>
</reference>
<sequence length="125" mass="13298">MSLESQYSATENYTVVESSAGEWMSFAQSFGHGTNTIEEGSFQSCSFAPDGGPSASCVEVDRDVMGIGPTTTVLETFSSTIEGSKVPVTVFAAPTSSSNAGRSWANLQMNTYYILFLFGMVLFVG</sequence>
<gene>
    <name evidence="1" type="ORF">BDP27DRAFT_1443013</name>
</gene>